<feature type="chain" id="PRO_5026753955" description="Phytocyanin domain-containing protein" evidence="6">
    <location>
        <begin position="24"/>
        <end position="226"/>
    </location>
</feature>
<keyword evidence="5" id="KW-0325">Glycoprotein</keyword>
<name>A0A6N2KZA5_SALVM</name>
<keyword evidence="2" id="KW-0479">Metal-binding</keyword>
<feature type="domain" description="Phytocyanin" evidence="7">
    <location>
        <begin position="25"/>
        <end position="126"/>
    </location>
</feature>
<dbReference type="GO" id="GO:0005886">
    <property type="term" value="C:plasma membrane"/>
    <property type="evidence" value="ECO:0007669"/>
    <property type="project" value="TreeGrafter"/>
</dbReference>
<dbReference type="EMBL" id="CAADRP010001001">
    <property type="protein sequence ID" value="VFU34045.1"/>
    <property type="molecule type" value="Genomic_DNA"/>
</dbReference>
<dbReference type="Pfam" id="PF02298">
    <property type="entry name" value="Cu_bind_like"/>
    <property type="match status" value="1"/>
</dbReference>
<evidence type="ECO:0000259" key="7">
    <source>
        <dbReference type="PROSITE" id="PS51485"/>
    </source>
</evidence>
<evidence type="ECO:0000256" key="2">
    <source>
        <dbReference type="ARBA" id="ARBA00022723"/>
    </source>
</evidence>
<keyword evidence="6" id="KW-0732">Signal</keyword>
<dbReference type="GO" id="GO:0046872">
    <property type="term" value="F:metal ion binding"/>
    <property type="evidence" value="ECO:0007669"/>
    <property type="project" value="UniProtKB-KW"/>
</dbReference>
<dbReference type="FunFam" id="2.60.40.420:FF:000003">
    <property type="entry name" value="Blue copper"/>
    <property type="match status" value="1"/>
</dbReference>
<keyword evidence="3" id="KW-0249">Electron transport</keyword>
<dbReference type="PANTHER" id="PTHR33021">
    <property type="entry name" value="BLUE COPPER PROTEIN"/>
    <property type="match status" value="1"/>
</dbReference>
<dbReference type="SUPFAM" id="SSF49503">
    <property type="entry name" value="Cupredoxins"/>
    <property type="match status" value="1"/>
</dbReference>
<evidence type="ECO:0000256" key="1">
    <source>
        <dbReference type="ARBA" id="ARBA00022448"/>
    </source>
</evidence>
<evidence type="ECO:0000256" key="4">
    <source>
        <dbReference type="ARBA" id="ARBA00023008"/>
    </source>
</evidence>
<sequence length="226" mass="25101">MAFDKSMVMFSVIFTAFCRVVSMAAVYQVGDSAGWTSMGQVDYQEWATSKNFHGGDTLVFNYNNQFHNVKQVTQQGFESCNASSPIATYTNGYDAVTIEKLGHLYFICGYPGHCQAGQKIDILVAPTASTLSPPPSTQTSEPSTASSLCFRFNLSFALGVLIAFDLSLRICLLVRFSGYQPAVLSDYKKPELYIDHGESFCRSWDDLEELPPMYNQISQHSKCLKP</sequence>
<keyword evidence="1" id="KW-0813">Transport</keyword>
<dbReference type="InterPro" id="IPR003245">
    <property type="entry name" value="Phytocyanin_dom"/>
</dbReference>
<proteinExistence type="predicted"/>
<dbReference type="InterPro" id="IPR008972">
    <property type="entry name" value="Cupredoxin"/>
</dbReference>
<dbReference type="GO" id="GO:0009055">
    <property type="term" value="F:electron transfer activity"/>
    <property type="evidence" value="ECO:0007669"/>
    <property type="project" value="InterPro"/>
</dbReference>
<evidence type="ECO:0000256" key="3">
    <source>
        <dbReference type="ARBA" id="ARBA00022982"/>
    </source>
</evidence>
<evidence type="ECO:0000256" key="5">
    <source>
        <dbReference type="ARBA" id="ARBA00023180"/>
    </source>
</evidence>
<dbReference type="Gene3D" id="2.60.40.420">
    <property type="entry name" value="Cupredoxins - blue copper proteins"/>
    <property type="match status" value="1"/>
</dbReference>
<dbReference type="PROSITE" id="PS51485">
    <property type="entry name" value="PHYTOCYANIN"/>
    <property type="match status" value="1"/>
</dbReference>
<dbReference type="InterPro" id="IPR039391">
    <property type="entry name" value="Phytocyanin-like"/>
</dbReference>
<protein>
    <recommendedName>
        <fullName evidence="7">Phytocyanin domain-containing protein</fullName>
    </recommendedName>
</protein>
<dbReference type="PROSITE" id="PS00196">
    <property type="entry name" value="COPPER_BLUE"/>
    <property type="match status" value="1"/>
</dbReference>
<gene>
    <name evidence="8" type="ORF">SVIM_LOCUS161524</name>
</gene>
<evidence type="ECO:0000256" key="6">
    <source>
        <dbReference type="SAM" id="SignalP"/>
    </source>
</evidence>
<evidence type="ECO:0000313" key="8">
    <source>
        <dbReference type="EMBL" id="VFU34045.1"/>
    </source>
</evidence>
<keyword evidence="4" id="KW-0186">Copper</keyword>
<dbReference type="PANTHER" id="PTHR33021:SF356">
    <property type="entry name" value="MAVICYANIN"/>
    <property type="match status" value="1"/>
</dbReference>
<dbReference type="AlphaFoldDB" id="A0A6N2KZA5"/>
<accession>A0A6N2KZA5</accession>
<organism evidence="8">
    <name type="scientific">Salix viminalis</name>
    <name type="common">Common osier</name>
    <name type="synonym">Basket willow</name>
    <dbReference type="NCBI Taxonomy" id="40686"/>
    <lineage>
        <taxon>Eukaryota</taxon>
        <taxon>Viridiplantae</taxon>
        <taxon>Streptophyta</taxon>
        <taxon>Embryophyta</taxon>
        <taxon>Tracheophyta</taxon>
        <taxon>Spermatophyta</taxon>
        <taxon>Magnoliopsida</taxon>
        <taxon>eudicotyledons</taxon>
        <taxon>Gunneridae</taxon>
        <taxon>Pentapetalae</taxon>
        <taxon>rosids</taxon>
        <taxon>fabids</taxon>
        <taxon>Malpighiales</taxon>
        <taxon>Salicaceae</taxon>
        <taxon>Saliceae</taxon>
        <taxon>Salix</taxon>
    </lineage>
</organism>
<feature type="signal peptide" evidence="6">
    <location>
        <begin position="1"/>
        <end position="23"/>
    </location>
</feature>
<dbReference type="InterPro" id="IPR028871">
    <property type="entry name" value="BlueCu_1_BS"/>
</dbReference>
<reference evidence="8" key="1">
    <citation type="submission" date="2019-03" db="EMBL/GenBank/DDBJ databases">
        <authorList>
            <person name="Mank J."/>
            <person name="Almeida P."/>
        </authorList>
    </citation>
    <scope>NUCLEOTIDE SEQUENCE</scope>
    <source>
        <strain evidence="8">78183</strain>
    </source>
</reference>